<sequence length="74" mass="7776">MSVCLSFSGTAVLVGMCLCLCNIVCSCHRLLSSVMTALSTPLSELLVTNRAPTEEESHSIEALLGSRHPGSPLT</sequence>
<gene>
    <name evidence="1" type="ORF">BD626DRAFT_492061</name>
</gene>
<organism evidence="1 2">
    <name type="scientific">Schizophyllum amplum</name>
    <dbReference type="NCBI Taxonomy" id="97359"/>
    <lineage>
        <taxon>Eukaryota</taxon>
        <taxon>Fungi</taxon>
        <taxon>Dikarya</taxon>
        <taxon>Basidiomycota</taxon>
        <taxon>Agaricomycotina</taxon>
        <taxon>Agaricomycetes</taxon>
        <taxon>Agaricomycetidae</taxon>
        <taxon>Agaricales</taxon>
        <taxon>Schizophyllaceae</taxon>
        <taxon>Schizophyllum</taxon>
    </lineage>
</organism>
<accession>A0A550CI84</accession>
<reference evidence="1 2" key="1">
    <citation type="journal article" date="2019" name="New Phytol.">
        <title>Comparative genomics reveals unique wood-decay strategies and fruiting body development in the Schizophyllaceae.</title>
        <authorList>
            <person name="Almasi E."/>
            <person name="Sahu N."/>
            <person name="Krizsan K."/>
            <person name="Balint B."/>
            <person name="Kovacs G.M."/>
            <person name="Kiss B."/>
            <person name="Cseklye J."/>
            <person name="Drula E."/>
            <person name="Henrissat B."/>
            <person name="Nagy I."/>
            <person name="Chovatia M."/>
            <person name="Adam C."/>
            <person name="LaButti K."/>
            <person name="Lipzen A."/>
            <person name="Riley R."/>
            <person name="Grigoriev I.V."/>
            <person name="Nagy L.G."/>
        </authorList>
    </citation>
    <scope>NUCLEOTIDE SEQUENCE [LARGE SCALE GENOMIC DNA]</scope>
    <source>
        <strain evidence="1 2">NL-1724</strain>
    </source>
</reference>
<keyword evidence="2" id="KW-1185">Reference proteome</keyword>
<proteinExistence type="predicted"/>
<dbReference type="AlphaFoldDB" id="A0A550CI84"/>
<comment type="caution">
    <text evidence="1">The sequence shown here is derived from an EMBL/GenBank/DDBJ whole genome shotgun (WGS) entry which is preliminary data.</text>
</comment>
<dbReference type="EMBL" id="VDMD01000007">
    <property type="protein sequence ID" value="TRM64507.1"/>
    <property type="molecule type" value="Genomic_DNA"/>
</dbReference>
<dbReference type="Proteomes" id="UP000320762">
    <property type="component" value="Unassembled WGS sequence"/>
</dbReference>
<evidence type="ECO:0000313" key="2">
    <source>
        <dbReference type="Proteomes" id="UP000320762"/>
    </source>
</evidence>
<protein>
    <submittedName>
        <fullName evidence="1">Uncharacterized protein</fullName>
    </submittedName>
</protein>
<name>A0A550CI84_9AGAR</name>
<evidence type="ECO:0000313" key="1">
    <source>
        <dbReference type="EMBL" id="TRM64507.1"/>
    </source>
</evidence>